<evidence type="ECO:0000256" key="1">
    <source>
        <dbReference type="ARBA" id="ARBA00022630"/>
    </source>
</evidence>
<dbReference type="PROSITE" id="PS51387">
    <property type="entry name" value="FAD_PCMH"/>
    <property type="match status" value="1"/>
</dbReference>
<keyword evidence="4" id="KW-0560">Oxidoreductase</keyword>
<dbReference type="InterPro" id="IPR001041">
    <property type="entry name" value="2Fe-2S_ferredoxin-type"/>
</dbReference>
<dbReference type="InterPro" id="IPR016169">
    <property type="entry name" value="FAD-bd_PCMH_sub2"/>
</dbReference>
<dbReference type="GO" id="GO:0005506">
    <property type="term" value="F:iron ion binding"/>
    <property type="evidence" value="ECO:0007669"/>
    <property type="project" value="InterPro"/>
</dbReference>
<dbReference type="EMBL" id="FYEH01000001">
    <property type="protein sequence ID" value="SNB57057.1"/>
    <property type="molecule type" value="Genomic_DNA"/>
</dbReference>
<proteinExistence type="predicted"/>
<dbReference type="InterPro" id="IPR012675">
    <property type="entry name" value="Beta-grasp_dom_sf"/>
</dbReference>
<name>A0A212QCZ6_9PROT</name>
<evidence type="ECO:0000256" key="5">
    <source>
        <dbReference type="ARBA" id="ARBA00023004"/>
    </source>
</evidence>
<dbReference type="InterPro" id="IPR005107">
    <property type="entry name" value="CO_DH_flav_C"/>
</dbReference>
<dbReference type="InterPro" id="IPR016167">
    <property type="entry name" value="FAD-bd_PCMH_sub1"/>
</dbReference>
<dbReference type="InterPro" id="IPR016166">
    <property type="entry name" value="FAD-bd_PCMH"/>
</dbReference>
<dbReference type="PANTHER" id="PTHR45444">
    <property type="entry name" value="XANTHINE DEHYDROGENASE"/>
    <property type="match status" value="1"/>
</dbReference>
<keyword evidence="1" id="KW-0285">Flavoprotein</keyword>
<dbReference type="InterPro" id="IPR036010">
    <property type="entry name" value="2Fe-2S_ferredoxin-like_sf"/>
</dbReference>
<dbReference type="InterPro" id="IPR002346">
    <property type="entry name" value="Mopterin_DH_FAD-bd"/>
</dbReference>
<dbReference type="Pfam" id="PF00941">
    <property type="entry name" value="FAD_binding_5"/>
    <property type="match status" value="1"/>
</dbReference>
<evidence type="ECO:0000256" key="4">
    <source>
        <dbReference type="ARBA" id="ARBA00023002"/>
    </source>
</evidence>
<dbReference type="PIRSF" id="PIRSF036557">
    <property type="entry name" value="XdhA_RC"/>
    <property type="match status" value="1"/>
</dbReference>
<reference evidence="7 8" key="1">
    <citation type="submission" date="2017-06" db="EMBL/GenBank/DDBJ databases">
        <authorList>
            <person name="Kim H.J."/>
            <person name="Triplett B.A."/>
        </authorList>
    </citation>
    <scope>NUCLEOTIDE SEQUENCE [LARGE SCALE GENOMIC DNA]</scope>
    <source>
        <strain evidence="7 8">B29T1</strain>
    </source>
</reference>
<dbReference type="InterPro" id="IPR016208">
    <property type="entry name" value="Ald_Oxase/xanthine_DH-like"/>
</dbReference>
<keyword evidence="5" id="KW-0408">Iron</keyword>
<keyword evidence="3" id="KW-0274">FAD</keyword>
<dbReference type="InterPro" id="IPR036884">
    <property type="entry name" value="2Fe-2S-bd_dom_sf"/>
</dbReference>
<dbReference type="InterPro" id="IPR002888">
    <property type="entry name" value="2Fe-2S-bd"/>
</dbReference>
<dbReference type="SUPFAM" id="SSF54292">
    <property type="entry name" value="2Fe-2S ferredoxin-like"/>
    <property type="match status" value="1"/>
</dbReference>
<dbReference type="SUPFAM" id="SSF56176">
    <property type="entry name" value="FAD-binding/transporter-associated domain-like"/>
    <property type="match status" value="1"/>
</dbReference>
<gene>
    <name evidence="7" type="ORF">SAMN07250955_101558</name>
</gene>
<feature type="domain" description="FAD-binding PCMH-type" evidence="6">
    <location>
        <begin position="209"/>
        <end position="382"/>
    </location>
</feature>
<dbReference type="Gene3D" id="3.30.390.50">
    <property type="entry name" value="CO dehydrogenase flavoprotein, C-terminal domain"/>
    <property type="match status" value="1"/>
</dbReference>
<dbReference type="SUPFAM" id="SSF47741">
    <property type="entry name" value="CO dehydrogenase ISP C-domain like"/>
    <property type="match status" value="1"/>
</dbReference>
<dbReference type="GO" id="GO:0071949">
    <property type="term" value="F:FAD binding"/>
    <property type="evidence" value="ECO:0007669"/>
    <property type="project" value="InterPro"/>
</dbReference>
<dbReference type="SUPFAM" id="SSF55447">
    <property type="entry name" value="CO dehydrogenase flavoprotein C-terminal domain-like"/>
    <property type="match status" value="1"/>
</dbReference>
<evidence type="ECO:0000259" key="6">
    <source>
        <dbReference type="PROSITE" id="PS51387"/>
    </source>
</evidence>
<dbReference type="Pfam" id="PF01799">
    <property type="entry name" value="Fer2_2"/>
    <property type="match status" value="1"/>
</dbReference>
<sequence length="522" mass="56020">MTDGRRDSKQTFPRPRAAIRFILGDELVEVEGVPPTTTLLEWLRLYRRRTGTKEGCAEGDCGACTVIVGRIADGGLRYEALNACIRFLPMVDGCHVLTVEDLALCDGTLHPVQEALVATHGSQCGYCTPGFVMSLWALWRSAQTPDRAAILDGLAGNLCRCTGYGPIVEAAGRLHGQTQADAWRERQASAEVIMLARLAALNDGSTLDLVAAGQRFVAPRDQDALADLLAANPEAVVLAGGTDIGLWVTKQDRPLPLLVWLGRVDELRQIEDRGQDIVIGAGVTYEQAAAAMAGLGPDAAGLWRRIASPPIRNAGTIGGNISNGSPIGDTPPFLIALGASLELRHGQERRSLPLEDFFLAYGRQDRRPGEFVARVIIPRPRPDAIFKVMKVSKRFDQDISAVCAAFLIELDGSGKVERARIAMGGMAAIPKRARAVETALLGQPWTEASIEAAAQAMALDFKPLSDMRAGAVYRLAVAGNLLRKCYQEGLSGRLRLDLQPAADGHGLRTVPVPVPSLDMSDA</sequence>
<dbReference type="InterPro" id="IPR036683">
    <property type="entry name" value="CO_DH_flav_C_dom_sf"/>
</dbReference>
<dbReference type="RefSeq" id="WP_207761896.1">
    <property type="nucleotide sequence ID" value="NZ_FYEH01000001.1"/>
</dbReference>
<dbReference type="GO" id="GO:0051537">
    <property type="term" value="F:2 iron, 2 sulfur cluster binding"/>
    <property type="evidence" value="ECO:0007669"/>
    <property type="project" value="InterPro"/>
</dbReference>
<dbReference type="Pfam" id="PF00111">
    <property type="entry name" value="Fer2"/>
    <property type="match status" value="1"/>
</dbReference>
<dbReference type="PROSITE" id="PS00197">
    <property type="entry name" value="2FE2S_FER_1"/>
    <property type="match status" value="1"/>
</dbReference>
<dbReference type="Gene3D" id="3.10.20.30">
    <property type="match status" value="1"/>
</dbReference>
<dbReference type="InterPro" id="IPR012175">
    <property type="entry name" value="Xanth_DH_ssu_bac"/>
</dbReference>
<evidence type="ECO:0000256" key="2">
    <source>
        <dbReference type="ARBA" id="ARBA00022723"/>
    </source>
</evidence>
<dbReference type="InterPro" id="IPR006058">
    <property type="entry name" value="2Fe2S_fd_BS"/>
</dbReference>
<dbReference type="Gene3D" id="3.30.43.10">
    <property type="entry name" value="Uridine Diphospho-n-acetylenolpyruvylglucosamine Reductase, domain 2"/>
    <property type="match status" value="1"/>
</dbReference>
<dbReference type="CDD" id="cd00207">
    <property type="entry name" value="fer2"/>
    <property type="match status" value="1"/>
</dbReference>
<evidence type="ECO:0000313" key="8">
    <source>
        <dbReference type="Proteomes" id="UP000197065"/>
    </source>
</evidence>
<organism evidence="7 8">
    <name type="scientific">Arboricoccus pini</name>
    <dbReference type="NCBI Taxonomy" id="1963835"/>
    <lineage>
        <taxon>Bacteria</taxon>
        <taxon>Pseudomonadati</taxon>
        <taxon>Pseudomonadota</taxon>
        <taxon>Alphaproteobacteria</taxon>
        <taxon>Geminicoccales</taxon>
        <taxon>Geminicoccaceae</taxon>
        <taxon>Arboricoccus</taxon>
    </lineage>
</organism>
<dbReference type="NCBIfam" id="TIGR02963">
    <property type="entry name" value="xanthine_xdhA"/>
    <property type="match status" value="1"/>
</dbReference>
<protein>
    <submittedName>
        <fullName evidence="7">Xanthine dehydrogenase small subunit</fullName>
    </submittedName>
</protein>
<dbReference type="Pfam" id="PF03450">
    <property type="entry name" value="CO_deh_flav_C"/>
    <property type="match status" value="1"/>
</dbReference>
<dbReference type="Gene3D" id="3.30.465.10">
    <property type="match status" value="1"/>
</dbReference>
<keyword evidence="2" id="KW-0479">Metal-binding</keyword>
<dbReference type="InterPro" id="IPR014307">
    <property type="entry name" value="Xanthine_DH_ssu"/>
</dbReference>
<dbReference type="GO" id="GO:0004854">
    <property type="term" value="F:xanthine dehydrogenase activity"/>
    <property type="evidence" value="ECO:0007669"/>
    <property type="project" value="InterPro"/>
</dbReference>
<evidence type="ECO:0000313" key="7">
    <source>
        <dbReference type="EMBL" id="SNB57057.1"/>
    </source>
</evidence>
<dbReference type="Gene3D" id="1.10.150.120">
    <property type="entry name" value="[2Fe-2S]-binding domain"/>
    <property type="match status" value="1"/>
</dbReference>
<dbReference type="Proteomes" id="UP000197065">
    <property type="component" value="Unassembled WGS sequence"/>
</dbReference>
<dbReference type="InterPro" id="IPR036318">
    <property type="entry name" value="FAD-bd_PCMH-like_sf"/>
</dbReference>
<keyword evidence="8" id="KW-1185">Reference proteome</keyword>
<dbReference type="PANTHER" id="PTHR45444:SF3">
    <property type="entry name" value="XANTHINE DEHYDROGENASE"/>
    <property type="match status" value="1"/>
</dbReference>
<evidence type="ECO:0000256" key="3">
    <source>
        <dbReference type="ARBA" id="ARBA00022827"/>
    </source>
</evidence>
<dbReference type="AlphaFoldDB" id="A0A212QCZ6"/>
<accession>A0A212QCZ6</accession>
<dbReference type="SMART" id="SM01092">
    <property type="entry name" value="CO_deh_flav_C"/>
    <property type="match status" value="1"/>
</dbReference>